<sequence>MAYEPIPEQIGDINLNNYYLDHQTYNKAVYVHKKYLPKGKCYRKYSEIYNNFTKHDTLEKTQQFPGHDSQKEFNEKRKNKNLHDESVLAQTVKFAQDLAPKIIPPSREFSPTPVVYTIKTSKKSGKKISKCSSPRENDLMPDIHKSKDTKHTKKDKILVTKEEVSQSTQDNTSDDFQTNQSSSLSLSEVYENKLNKTTRNQRKRKQEYESKMDISNIMEGITTALDCNNNKIKIHVMNEEERNILYESIRDPIVNSIKEYLNEIKNPSGIAAEMQIISQTLACNMEKLDYAIHTLEKIERKITDYGDKKTRVIMSPKPISSKASRLEELAEDMPDDRDLPEEEYETAAYKKTMVSRSAVVAMSPNEYRTNRMSDNNDHGENGPVQVNVTYSQLESKQERPNRIPARFCWTDGNRNN</sequence>
<feature type="region of interest" description="Disordered" evidence="1">
    <location>
        <begin position="125"/>
        <end position="209"/>
    </location>
</feature>
<feature type="compositionally biased region" description="Basic and acidic residues" evidence="1">
    <location>
        <begin position="133"/>
        <end position="146"/>
    </location>
</feature>
<name>A0AAJ6Z1I8_PAPXU</name>
<accession>A0AAJ6Z1I8</accession>
<evidence type="ECO:0000256" key="1">
    <source>
        <dbReference type="SAM" id="MobiDB-lite"/>
    </source>
</evidence>
<proteinExistence type="predicted"/>
<dbReference type="RefSeq" id="XP_013163131.1">
    <property type="nucleotide sequence ID" value="XM_013307677.1"/>
</dbReference>
<gene>
    <name evidence="2" type="primary">LOC106114450</name>
</gene>
<protein>
    <submittedName>
        <fullName evidence="2">Uncharacterized protein LOC106114450</fullName>
    </submittedName>
</protein>
<feature type="compositionally biased region" description="Basic and acidic residues" evidence="1">
    <location>
        <begin position="155"/>
        <end position="164"/>
    </location>
</feature>
<feature type="compositionally biased region" description="Polar residues" evidence="1">
    <location>
        <begin position="165"/>
        <end position="186"/>
    </location>
</feature>
<dbReference type="AlphaFoldDB" id="A0AAJ6Z1I8"/>
<reference evidence="2" key="1">
    <citation type="submission" date="2025-08" db="UniProtKB">
        <authorList>
            <consortium name="RefSeq"/>
        </authorList>
    </citation>
    <scope>IDENTIFICATION</scope>
</reference>
<dbReference type="GeneID" id="106114450"/>
<evidence type="ECO:0000313" key="2">
    <source>
        <dbReference type="RefSeq" id="XP_013163131.1"/>
    </source>
</evidence>
<organism evidence="2">
    <name type="scientific">Papilio xuthus</name>
    <name type="common">Asian swallowtail butterfly</name>
    <dbReference type="NCBI Taxonomy" id="66420"/>
    <lineage>
        <taxon>Eukaryota</taxon>
        <taxon>Metazoa</taxon>
        <taxon>Ecdysozoa</taxon>
        <taxon>Arthropoda</taxon>
        <taxon>Hexapoda</taxon>
        <taxon>Insecta</taxon>
        <taxon>Pterygota</taxon>
        <taxon>Neoptera</taxon>
        <taxon>Endopterygota</taxon>
        <taxon>Lepidoptera</taxon>
        <taxon>Glossata</taxon>
        <taxon>Ditrysia</taxon>
        <taxon>Papilionoidea</taxon>
        <taxon>Papilionidae</taxon>
        <taxon>Papilioninae</taxon>
        <taxon>Papilio</taxon>
    </lineage>
</organism>
<dbReference type="Proteomes" id="UP000694872">
    <property type="component" value="Unplaced"/>
</dbReference>
<dbReference type="KEGG" id="pxu:106114450"/>